<feature type="domain" description="EF-hand" evidence="2">
    <location>
        <begin position="265"/>
        <end position="300"/>
    </location>
</feature>
<dbReference type="PROSITE" id="PS50222">
    <property type="entry name" value="EF_HAND_2"/>
    <property type="match status" value="2"/>
</dbReference>
<dbReference type="Gene3D" id="1.10.238.10">
    <property type="entry name" value="EF-hand"/>
    <property type="match status" value="1"/>
</dbReference>
<feature type="non-terminal residue" evidence="3">
    <location>
        <position position="1"/>
    </location>
</feature>
<reference evidence="3 4" key="1">
    <citation type="journal article" date="2018" name="Sci. Rep.">
        <title>Genomic signatures of local adaptation to the degree of environmental predictability in rotifers.</title>
        <authorList>
            <person name="Franch-Gras L."/>
            <person name="Hahn C."/>
            <person name="Garcia-Roger E.M."/>
            <person name="Carmona M.J."/>
            <person name="Serra M."/>
            <person name="Gomez A."/>
        </authorList>
    </citation>
    <scope>NUCLEOTIDE SEQUENCE [LARGE SCALE GENOMIC DNA]</scope>
    <source>
        <strain evidence="3">HYR1</strain>
    </source>
</reference>
<evidence type="ECO:0000313" key="4">
    <source>
        <dbReference type="Proteomes" id="UP000276133"/>
    </source>
</evidence>
<name>A0A3M7PC23_BRAPC</name>
<dbReference type="EMBL" id="REGN01012118">
    <property type="protein sequence ID" value="RMZ96519.1"/>
    <property type="molecule type" value="Genomic_DNA"/>
</dbReference>
<evidence type="ECO:0000259" key="2">
    <source>
        <dbReference type="PROSITE" id="PS50222"/>
    </source>
</evidence>
<dbReference type="SMART" id="SM00054">
    <property type="entry name" value="EFh"/>
    <property type="match status" value="2"/>
</dbReference>
<dbReference type="GO" id="GO:0005509">
    <property type="term" value="F:calcium ion binding"/>
    <property type="evidence" value="ECO:0007669"/>
    <property type="project" value="InterPro"/>
</dbReference>
<evidence type="ECO:0000313" key="3">
    <source>
        <dbReference type="EMBL" id="RMZ96519.1"/>
    </source>
</evidence>
<accession>A0A3M7PC23</accession>
<organism evidence="3 4">
    <name type="scientific">Brachionus plicatilis</name>
    <name type="common">Marine rotifer</name>
    <name type="synonym">Brachionus muelleri</name>
    <dbReference type="NCBI Taxonomy" id="10195"/>
    <lineage>
        <taxon>Eukaryota</taxon>
        <taxon>Metazoa</taxon>
        <taxon>Spiralia</taxon>
        <taxon>Gnathifera</taxon>
        <taxon>Rotifera</taxon>
        <taxon>Eurotatoria</taxon>
        <taxon>Monogononta</taxon>
        <taxon>Pseudotrocha</taxon>
        <taxon>Ploima</taxon>
        <taxon>Brachionidae</taxon>
        <taxon>Brachionus</taxon>
    </lineage>
</organism>
<feature type="domain" description="EF-hand" evidence="2">
    <location>
        <begin position="305"/>
        <end position="339"/>
    </location>
</feature>
<comment type="caution">
    <text evidence="3">The sequence shown here is derived from an EMBL/GenBank/DDBJ whole genome shotgun (WGS) entry which is preliminary data.</text>
</comment>
<dbReference type="Pfam" id="PF13499">
    <property type="entry name" value="EF-hand_7"/>
    <property type="match status" value="1"/>
</dbReference>
<evidence type="ECO:0000256" key="1">
    <source>
        <dbReference type="ARBA" id="ARBA00022837"/>
    </source>
</evidence>
<dbReference type="AlphaFoldDB" id="A0A3M7PC23"/>
<dbReference type="CDD" id="cd00051">
    <property type="entry name" value="EFh"/>
    <property type="match status" value="1"/>
</dbReference>
<gene>
    <name evidence="3" type="ORF">BpHYR1_053024</name>
</gene>
<protein>
    <recommendedName>
        <fullName evidence="2">EF-hand domain-containing protein</fullName>
    </recommendedName>
</protein>
<dbReference type="InterPro" id="IPR018247">
    <property type="entry name" value="EF_Hand_1_Ca_BS"/>
</dbReference>
<keyword evidence="4" id="KW-1185">Reference proteome</keyword>
<dbReference type="InterPro" id="IPR011992">
    <property type="entry name" value="EF-hand-dom_pair"/>
</dbReference>
<keyword evidence="1" id="KW-0106">Calcium</keyword>
<dbReference type="InterPro" id="IPR002048">
    <property type="entry name" value="EF_hand_dom"/>
</dbReference>
<dbReference type="SUPFAM" id="SSF47473">
    <property type="entry name" value="EF-hand"/>
    <property type="match status" value="1"/>
</dbReference>
<dbReference type="Proteomes" id="UP000276133">
    <property type="component" value="Unassembled WGS sequence"/>
</dbReference>
<dbReference type="PROSITE" id="PS00018">
    <property type="entry name" value="EF_HAND_1"/>
    <property type="match status" value="1"/>
</dbReference>
<sequence>KANELPGFVFDIKTPDGLVLAADHKPNQVHELEGDVDALNLVDLESEGLSHYKNYLQKFSFGNASSNISRSISAAQMNSSHTSSFSSLSSRSKKTASNAPVNNSVYLPSASFVFQKAPSVNAEKAASIFSGKAPSVRSERNFFNNSEIPASILSEKAFSLRSEKAASIQASVRTQSRASQRSVARSIPIETENSSEINVPASNLIQENPRLSQRSILKSASVVAQQPSSFSTSIKFENPTRSRASGFSFSTASGTKLPTLSTSSSISSLIEKIFRSIDKNNKGTISVEDAEKILLRLNSRLGRRYGEDDVKVLFATLDVNNDGSLDLEEFKRAFLNLAN</sequence>
<proteinExistence type="predicted"/>